<organism evidence="1 2">
    <name type="scientific">Algibacter miyuki</name>
    <dbReference type="NCBI Taxonomy" id="1306933"/>
    <lineage>
        <taxon>Bacteria</taxon>
        <taxon>Pseudomonadati</taxon>
        <taxon>Bacteroidota</taxon>
        <taxon>Flavobacteriia</taxon>
        <taxon>Flavobacteriales</taxon>
        <taxon>Flavobacteriaceae</taxon>
        <taxon>Algibacter</taxon>
    </lineage>
</organism>
<keyword evidence="2" id="KW-1185">Reference proteome</keyword>
<evidence type="ECO:0000313" key="1">
    <source>
        <dbReference type="EMBL" id="MFB9104856.1"/>
    </source>
</evidence>
<gene>
    <name evidence="1" type="ORF">ACFFU1_08090</name>
</gene>
<evidence type="ECO:0000313" key="2">
    <source>
        <dbReference type="Proteomes" id="UP001589590"/>
    </source>
</evidence>
<sequence length="229" mass="25967">MKKILIITLALIAFYNCSEMNDLHQPYLDKGEAIYPAKPDSLISFSGHNRLKLQWFVQSDLSIKGARIFWNDKADSLDIPITVTPGVRDTIGAVVENLPEGGYVFEVVSLDSYGNKSIPVIRSGKSLGDIYSSSLNNRQILSYKTTTNNITFTMSSSDPADYIYSEFLYYDENNVEVTAALALDNLQTIKIPLDEIDITKNIKFRSVYQPFHNAIDLFYTDYKEFIIEE</sequence>
<dbReference type="Proteomes" id="UP001589590">
    <property type="component" value="Unassembled WGS sequence"/>
</dbReference>
<proteinExistence type="predicted"/>
<dbReference type="Pfam" id="PF16389">
    <property type="entry name" value="DUF4998"/>
    <property type="match status" value="1"/>
</dbReference>
<name>A0ABV5GYZ7_9FLAO</name>
<dbReference type="EMBL" id="JBHMFA010000005">
    <property type="protein sequence ID" value="MFB9104856.1"/>
    <property type="molecule type" value="Genomic_DNA"/>
</dbReference>
<dbReference type="RefSeq" id="WP_290273158.1">
    <property type="nucleotide sequence ID" value="NZ_JAUFQP010000013.1"/>
</dbReference>
<comment type="caution">
    <text evidence="1">The sequence shown here is derived from an EMBL/GenBank/DDBJ whole genome shotgun (WGS) entry which is preliminary data.</text>
</comment>
<protein>
    <submittedName>
        <fullName evidence="1">DUF4998 domain-containing protein</fullName>
    </submittedName>
</protein>
<accession>A0ABV5GYZ7</accession>
<reference evidence="1 2" key="1">
    <citation type="submission" date="2024-09" db="EMBL/GenBank/DDBJ databases">
        <authorList>
            <person name="Sun Q."/>
            <person name="Mori K."/>
        </authorList>
    </citation>
    <scope>NUCLEOTIDE SEQUENCE [LARGE SCALE GENOMIC DNA]</scope>
    <source>
        <strain evidence="1 2">CECT 8300</strain>
    </source>
</reference>